<organism evidence="1 2">
    <name type="scientific">Hypocrea atroviridis (strain ATCC 20476 / IMI 206040)</name>
    <name type="common">Trichoderma atroviride</name>
    <dbReference type="NCBI Taxonomy" id="452589"/>
    <lineage>
        <taxon>Eukaryota</taxon>
        <taxon>Fungi</taxon>
        <taxon>Dikarya</taxon>
        <taxon>Ascomycota</taxon>
        <taxon>Pezizomycotina</taxon>
        <taxon>Sordariomycetes</taxon>
        <taxon>Hypocreomycetidae</taxon>
        <taxon>Hypocreales</taxon>
        <taxon>Hypocreaceae</taxon>
        <taxon>Trichoderma</taxon>
    </lineage>
</organism>
<gene>
    <name evidence="1" type="ORF">TRIATDRAFT_320568</name>
</gene>
<dbReference type="GeneID" id="25783534"/>
<dbReference type="KEGG" id="tatv:25783534"/>
<keyword evidence="2" id="KW-1185">Reference proteome</keyword>
<protein>
    <submittedName>
        <fullName evidence="1">Uncharacterized protein</fullName>
    </submittedName>
</protein>
<accession>G9P192</accession>
<name>G9P192_HYPAI</name>
<dbReference type="HOGENOM" id="CLU_1686847_0_0_1"/>
<sequence length="156" mass="17189">MSGFSRKENCQVGLAILDTKDLPQTSPSKLISTYKFATGSPAFLSKVSNKFLFSESVNISQLDISSNIESLIHKDRDILFVGHGSPSDLQVLRALNFPFPERLLGITNTFNIANEVLEFWADSLGDLLILLGSLQWPSLCGAFNLQSFTPFSSSRI</sequence>
<dbReference type="Proteomes" id="UP000005426">
    <property type="component" value="Unassembled WGS sequence"/>
</dbReference>
<evidence type="ECO:0000313" key="2">
    <source>
        <dbReference type="Proteomes" id="UP000005426"/>
    </source>
</evidence>
<dbReference type="AlphaFoldDB" id="G9P192"/>
<dbReference type="EMBL" id="ABDG02000026">
    <property type="protein sequence ID" value="EHK43280.1"/>
    <property type="molecule type" value="Genomic_DNA"/>
</dbReference>
<dbReference type="OrthoDB" id="5953249at2759"/>
<proteinExistence type="predicted"/>
<comment type="caution">
    <text evidence="1">The sequence shown here is derived from an EMBL/GenBank/DDBJ whole genome shotgun (WGS) entry which is preliminary data.</text>
</comment>
<evidence type="ECO:0000313" key="1">
    <source>
        <dbReference type="EMBL" id="EHK43280.1"/>
    </source>
</evidence>
<reference evidence="1 2" key="1">
    <citation type="journal article" date="2011" name="Genome Biol.">
        <title>Comparative genome sequence analysis underscores mycoparasitism as the ancestral life style of Trichoderma.</title>
        <authorList>
            <person name="Kubicek C.P."/>
            <person name="Herrera-Estrella A."/>
            <person name="Seidl-Seiboth V."/>
            <person name="Martinez D.A."/>
            <person name="Druzhinina I.S."/>
            <person name="Thon M."/>
            <person name="Zeilinger S."/>
            <person name="Casas-Flores S."/>
            <person name="Horwitz B.A."/>
            <person name="Mukherjee P.K."/>
            <person name="Mukherjee M."/>
            <person name="Kredics L."/>
            <person name="Alcaraz L.D."/>
            <person name="Aerts A."/>
            <person name="Antal Z."/>
            <person name="Atanasova L."/>
            <person name="Cervantes-Badillo M.G."/>
            <person name="Challacombe J."/>
            <person name="Chertkov O."/>
            <person name="McCluskey K."/>
            <person name="Coulpier F."/>
            <person name="Deshpande N."/>
            <person name="von Doehren H."/>
            <person name="Ebbole D.J."/>
            <person name="Esquivel-Naranjo E.U."/>
            <person name="Fekete E."/>
            <person name="Flipphi M."/>
            <person name="Glaser F."/>
            <person name="Gomez-Rodriguez E.Y."/>
            <person name="Gruber S."/>
            <person name="Han C."/>
            <person name="Henrissat B."/>
            <person name="Hermosa R."/>
            <person name="Hernandez-Onate M."/>
            <person name="Karaffa L."/>
            <person name="Kosti I."/>
            <person name="Le Crom S."/>
            <person name="Lindquist E."/>
            <person name="Lucas S."/>
            <person name="Luebeck M."/>
            <person name="Luebeck P.S."/>
            <person name="Margeot A."/>
            <person name="Metz B."/>
            <person name="Misra M."/>
            <person name="Nevalainen H."/>
            <person name="Omann M."/>
            <person name="Packer N."/>
            <person name="Perrone G."/>
            <person name="Uresti-Rivera E.E."/>
            <person name="Salamov A."/>
            <person name="Schmoll M."/>
            <person name="Seiboth B."/>
            <person name="Shapiro H."/>
            <person name="Sukno S."/>
            <person name="Tamayo-Ramos J.A."/>
            <person name="Tisch D."/>
            <person name="Wiest A."/>
            <person name="Wilkinson H.H."/>
            <person name="Zhang M."/>
            <person name="Coutinho P.M."/>
            <person name="Kenerley C.M."/>
            <person name="Monte E."/>
            <person name="Baker S.E."/>
            <person name="Grigoriev I.V."/>
        </authorList>
    </citation>
    <scope>NUCLEOTIDE SEQUENCE [LARGE SCALE GENOMIC DNA]</scope>
    <source>
        <strain evidence="2">ATCC 20476 / IMI 206040</strain>
    </source>
</reference>